<dbReference type="EMBL" id="VSRR010027408">
    <property type="protein sequence ID" value="MPC68168.1"/>
    <property type="molecule type" value="Genomic_DNA"/>
</dbReference>
<keyword evidence="2" id="KW-1185">Reference proteome</keyword>
<accession>A0A5B7HH42</accession>
<evidence type="ECO:0000313" key="2">
    <source>
        <dbReference type="Proteomes" id="UP000324222"/>
    </source>
</evidence>
<dbReference type="AlphaFoldDB" id="A0A5B7HH42"/>
<name>A0A5B7HH42_PORTR</name>
<evidence type="ECO:0000313" key="1">
    <source>
        <dbReference type="EMBL" id="MPC68168.1"/>
    </source>
</evidence>
<dbReference type="Proteomes" id="UP000324222">
    <property type="component" value="Unassembled WGS sequence"/>
</dbReference>
<sequence>MCGIRIVASLTGHRHAVHHHRLSNYVALIQHTPGTLSMRGQAREPRRCLGAAVLFASAGGCRVGPGDDGYQCSQ</sequence>
<comment type="caution">
    <text evidence="1">The sequence shown here is derived from an EMBL/GenBank/DDBJ whole genome shotgun (WGS) entry which is preliminary data.</text>
</comment>
<proteinExistence type="predicted"/>
<organism evidence="1 2">
    <name type="scientific">Portunus trituberculatus</name>
    <name type="common">Swimming crab</name>
    <name type="synonym">Neptunus trituberculatus</name>
    <dbReference type="NCBI Taxonomy" id="210409"/>
    <lineage>
        <taxon>Eukaryota</taxon>
        <taxon>Metazoa</taxon>
        <taxon>Ecdysozoa</taxon>
        <taxon>Arthropoda</taxon>
        <taxon>Crustacea</taxon>
        <taxon>Multicrustacea</taxon>
        <taxon>Malacostraca</taxon>
        <taxon>Eumalacostraca</taxon>
        <taxon>Eucarida</taxon>
        <taxon>Decapoda</taxon>
        <taxon>Pleocyemata</taxon>
        <taxon>Brachyura</taxon>
        <taxon>Eubrachyura</taxon>
        <taxon>Portunoidea</taxon>
        <taxon>Portunidae</taxon>
        <taxon>Portuninae</taxon>
        <taxon>Portunus</taxon>
    </lineage>
</organism>
<protein>
    <submittedName>
        <fullName evidence="1">Uncharacterized protein</fullName>
    </submittedName>
</protein>
<gene>
    <name evidence="1" type="ORF">E2C01_062365</name>
</gene>
<reference evidence="1 2" key="1">
    <citation type="submission" date="2019-05" db="EMBL/GenBank/DDBJ databases">
        <title>Another draft genome of Portunus trituberculatus and its Hox gene families provides insights of decapod evolution.</title>
        <authorList>
            <person name="Jeong J.-H."/>
            <person name="Song I."/>
            <person name="Kim S."/>
            <person name="Choi T."/>
            <person name="Kim D."/>
            <person name="Ryu S."/>
            <person name="Kim W."/>
        </authorList>
    </citation>
    <scope>NUCLEOTIDE SEQUENCE [LARGE SCALE GENOMIC DNA]</scope>
    <source>
        <tissue evidence="1">Muscle</tissue>
    </source>
</reference>